<feature type="transmembrane region" description="Helical" evidence="2">
    <location>
        <begin position="276"/>
        <end position="298"/>
    </location>
</feature>
<keyword evidence="2" id="KW-1133">Transmembrane helix</keyword>
<comment type="caution">
    <text evidence="3">The sequence shown here is derived from an EMBL/GenBank/DDBJ whole genome shotgun (WGS) entry which is preliminary data.</text>
</comment>
<keyword evidence="2" id="KW-0812">Transmembrane</keyword>
<evidence type="ECO:0000313" key="3">
    <source>
        <dbReference type="EMBL" id="KAJ8789774.1"/>
    </source>
</evidence>
<gene>
    <name evidence="3" type="ORF">J1605_021732</name>
</gene>
<sequence length="465" mass="51981">MAQRSQSGQQSSQPESLPVAPSNTQGETQNPSSTTFRPRISPQDSQPIVQGRRVSIQEPLPNVQGRRVSIQEPLPVIHSRWVSIQGPLAINSHRLSAEDTTPINSSHRASGQDTPSITYSRRFHTRGVSPVFQTCHFSNQNPSLTARTLLTKIKSVTYNSQISIQPMTQSFHSSLQSSRSPIRARVDVPPSITHSPEASVKSVESIIWTSQESIKDTLDGSQINQYPLESNIQSLPSGSSIENRPGRFLERCRLSHSQLPMGWRLLHEAKKISRQLSLALSLAGLVIIGLICLGQPWIHFQVPLAPPGDPAGSQTIPINTIFFVRCSDISCLHEYDQNAYLLDSAWAFLFIASITSFILCIILINIIFFTSSNMPMLDFSNVIISLLTGMALRSFPEEPRTSMILGILFYLMQAHEYLQEGMTYKLGCSFYLAWIGVFLFLMTGFFSYLNYMNFWSLLAIQATWT</sequence>
<dbReference type="EMBL" id="JAIQCJ010001396">
    <property type="protein sequence ID" value="KAJ8789774.1"/>
    <property type="molecule type" value="Genomic_DNA"/>
</dbReference>
<keyword evidence="4" id="KW-1185">Reference proteome</keyword>
<dbReference type="AlphaFoldDB" id="A0AB34HDP0"/>
<evidence type="ECO:0000256" key="2">
    <source>
        <dbReference type="SAM" id="Phobius"/>
    </source>
</evidence>
<feature type="region of interest" description="Disordered" evidence="1">
    <location>
        <begin position="1"/>
        <end position="60"/>
    </location>
</feature>
<feature type="compositionally biased region" description="Low complexity" evidence="1">
    <location>
        <begin position="1"/>
        <end position="16"/>
    </location>
</feature>
<feature type="compositionally biased region" description="Polar residues" evidence="1">
    <location>
        <begin position="21"/>
        <end position="48"/>
    </location>
</feature>
<proteinExistence type="predicted"/>
<dbReference type="Proteomes" id="UP001159641">
    <property type="component" value="Unassembled WGS sequence"/>
</dbReference>
<protein>
    <submittedName>
        <fullName evidence="3">Uncharacterized protein</fullName>
    </submittedName>
</protein>
<reference evidence="3 4" key="1">
    <citation type="submission" date="2022-11" db="EMBL/GenBank/DDBJ databases">
        <title>Whole genome sequence of Eschrichtius robustus ER-17-0199.</title>
        <authorList>
            <person name="Bruniche-Olsen A."/>
            <person name="Black A.N."/>
            <person name="Fields C.J."/>
            <person name="Walden K."/>
            <person name="Dewoody J.A."/>
        </authorList>
    </citation>
    <scope>NUCLEOTIDE SEQUENCE [LARGE SCALE GENOMIC DNA]</scope>
    <source>
        <strain evidence="3">ER-17-0199</strain>
        <tissue evidence="3">Blubber</tissue>
    </source>
</reference>
<evidence type="ECO:0000313" key="4">
    <source>
        <dbReference type="Proteomes" id="UP001159641"/>
    </source>
</evidence>
<keyword evidence="2" id="KW-0472">Membrane</keyword>
<feature type="transmembrane region" description="Helical" evidence="2">
    <location>
        <begin position="430"/>
        <end position="449"/>
    </location>
</feature>
<organism evidence="3 4">
    <name type="scientific">Eschrichtius robustus</name>
    <name type="common">California gray whale</name>
    <name type="synonym">Eschrichtius gibbosus</name>
    <dbReference type="NCBI Taxonomy" id="9764"/>
    <lineage>
        <taxon>Eukaryota</taxon>
        <taxon>Metazoa</taxon>
        <taxon>Chordata</taxon>
        <taxon>Craniata</taxon>
        <taxon>Vertebrata</taxon>
        <taxon>Euteleostomi</taxon>
        <taxon>Mammalia</taxon>
        <taxon>Eutheria</taxon>
        <taxon>Laurasiatheria</taxon>
        <taxon>Artiodactyla</taxon>
        <taxon>Whippomorpha</taxon>
        <taxon>Cetacea</taxon>
        <taxon>Mysticeti</taxon>
        <taxon>Eschrichtiidae</taxon>
        <taxon>Eschrichtius</taxon>
    </lineage>
</organism>
<accession>A0AB34HDP0</accession>
<feature type="transmembrane region" description="Helical" evidence="2">
    <location>
        <begin position="345"/>
        <end position="369"/>
    </location>
</feature>
<evidence type="ECO:0000256" key="1">
    <source>
        <dbReference type="SAM" id="MobiDB-lite"/>
    </source>
</evidence>
<name>A0AB34HDP0_ESCRO</name>